<dbReference type="PANTHER" id="PTHR43037">
    <property type="entry name" value="UNNAMED PRODUCT-RELATED"/>
    <property type="match status" value="1"/>
</dbReference>
<dbReference type="RefSeq" id="XP_051440872.1">
    <property type="nucleotide sequence ID" value="XM_051592017.1"/>
</dbReference>
<accession>A0AAD5HB62</accession>
<dbReference type="SUPFAM" id="SSF53474">
    <property type="entry name" value="alpha/beta-Hydrolases"/>
    <property type="match status" value="1"/>
</dbReference>
<gene>
    <name evidence="3" type="ORF">K450DRAFT_259535</name>
</gene>
<dbReference type="GeneID" id="75917360"/>
<dbReference type="InterPro" id="IPR029058">
    <property type="entry name" value="AB_hydrolase_fold"/>
</dbReference>
<organism evidence="3 4">
    <name type="scientific">Umbelopsis ramanniana AG</name>
    <dbReference type="NCBI Taxonomy" id="1314678"/>
    <lineage>
        <taxon>Eukaryota</taxon>
        <taxon>Fungi</taxon>
        <taxon>Fungi incertae sedis</taxon>
        <taxon>Mucoromycota</taxon>
        <taxon>Mucoromycotina</taxon>
        <taxon>Umbelopsidomycetes</taxon>
        <taxon>Umbelopsidales</taxon>
        <taxon>Umbelopsidaceae</taxon>
        <taxon>Umbelopsis</taxon>
    </lineage>
</organism>
<dbReference type="EMBL" id="MU620967">
    <property type="protein sequence ID" value="KAI8575868.1"/>
    <property type="molecule type" value="Genomic_DNA"/>
</dbReference>
<dbReference type="Proteomes" id="UP001206595">
    <property type="component" value="Unassembled WGS sequence"/>
</dbReference>
<name>A0AAD5HB62_UMBRA</name>
<evidence type="ECO:0008006" key="5">
    <source>
        <dbReference type="Google" id="ProtNLM"/>
    </source>
</evidence>
<reference evidence="3" key="1">
    <citation type="submission" date="2021-06" db="EMBL/GenBank/DDBJ databases">
        <authorList>
            <consortium name="DOE Joint Genome Institute"/>
            <person name="Mondo S.J."/>
            <person name="Amses K.R."/>
            <person name="Simmons D.R."/>
            <person name="Longcore J.E."/>
            <person name="Seto K."/>
            <person name="Alves G.H."/>
            <person name="Bonds A.E."/>
            <person name="Quandt C.A."/>
            <person name="Davis W.J."/>
            <person name="Chang Y."/>
            <person name="Letcher P.M."/>
            <person name="Powell M.J."/>
            <person name="Kuo A."/>
            <person name="Labutti K."/>
            <person name="Pangilinan J."/>
            <person name="Andreopoulos W."/>
            <person name="Tritt A."/>
            <person name="Riley R."/>
            <person name="Hundley H."/>
            <person name="Johnson J."/>
            <person name="Lipzen A."/>
            <person name="Barry K."/>
            <person name="Berbee M.L."/>
            <person name="Buchler N.E."/>
            <person name="Grigoriev I.V."/>
            <person name="Spatafora J.W."/>
            <person name="Stajich J.E."/>
            <person name="James T.Y."/>
        </authorList>
    </citation>
    <scope>NUCLEOTIDE SEQUENCE</scope>
    <source>
        <strain evidence="3">AG</strain>
    </source>
</reference>
<dbReference type="Gene3D" id="3.40.50.1820">
    <property type="entry name" value="alpha/beta hydrolase"/>
    <property type="match status" value="1"/>
</dbReference>
<dbReference type="InterPro" id="IPR050955">
    <property type="entry name" value="Plant_Biomass_Hydrol_Est"/>
</dbReference>
<dbReference type="PANTHER" id="PTHR43037:SF4">
    <property type="entry name" value="PEPTIDASE S9 PROLYL OLIGOPEPTIDASE CATALYTIC DOMAIN-CONTAINING PROTEIN"/>
    <property type="match status" value="1"/>
</dbReference>
<evidence type="ECO:0000256" key="2">
    <source>
        <dbReference type="SAM" id="SignalP"/>
    </source>
</evidence>
<keyword evidence="1 2" id="KW-0732">Signal</keyword>
<comment type="caution">
    <text evidence="3">The sequence shown here is derived from an EMBL/GenBank/DDBJ whole genome shotgun (WGS) entry which is preliminary data.</text>
</comment>
<evidence type="ECO:0000256" key="1">
    <source>
        <dbReference type="ARBA" id="ARBA00022729"/>
    </source>
</evidence>
<feature type="chain" id="PRO_5042146220" description="Peptidase S9 prolyl oligopeptidase catalytic domain-containing protein" evidence="2">
    <location>
        <begin position="20"/>
        <end position="865"/>
    </location>
</feature>
<evidence type="ECO:0000313" key="3">
    <source>
        <dbReference type="EMBL" id="KAI8575868.1"/>
    </source>
</evidence>
<proteinExistence type="predicted"/>
<protein>
    <recommendedName>
        <fullName evidence="5">Peptidase S9 prolyl oligopeptidase catalytic domain-containing protein</fullName>
    </recommendedName>
</protein>
<sequence length="865" mass="96260">MKVHGCLALVPLLTYIAAGDPLQTPLNRPEQFPRAYTTWAILGPFPTGMREQDFGADPLEPYGGIHNLTFSTYSRYPSELVDGGSVGWQLLETQGTTVGPLEFPSTRWSWNQLTAGWSINQYQAWAVTTFTLDEPAAFRVQFYSIGDFYVDHIKYSGDWYNYQTTAHVVRLAAGEHTIRVRVVNEIRIFGGSVPPKSTFQYMWEPIPDDIPAVAIEQQLNIPDIADGRFTGDLCSIGVQNVLKEQAIQVTAISIVHKDSDVEITATLQRQSAMNIIMPGQIRQIPFCIHADELIPAKTPTLLGVIVTVTFNGEDHQLHRAVFPVEHKNIEQEAFRITFEDPDGSVQYAMVKAPKELSFEPSTPPPILVALHGAGVTTSWPWWTNALSRSEKAWTVFPTGRTSWGYDWHGASMINVFQAVDELVRQVPQILSHKGAIVTGDPDKLVYIGHSNGGQGAWYLGTHYPDKAIAIFAAAGYTKIQDYVSYGNWLSVSHSDPWLRGVLESSIAEYNNDLHASNLAGIPIHALVGGDDDNVPPLHTRKYGRLANEYAHNPEFVKISEYAAHGHWWDNILDNEEFQSFVEEHVEHPRGLMDGLDYFTLTVINPSGTGSKGGITVEELLTPYHLGRINVKVEREGNETTLSLKTSNIKRFKFANDALQNFNGVTIHVDNQDGVWRNNVDGYSQDVVIEQNEESKQWKMKSGLFNSIEHPHGPLHRIYETVAPLTILVPSDSNFLYQSALQISHDWNLYGNGDAVILHAAEIEELPDSNLIFLGGPEQNNMTAQFLASCVSDIYISSNEIKRHMAIVIAGIDGSGFSSAAQLLPKRTGMVVSDWVVTGPHMKWKGIGGIQAAGYFNNDWKAFGYF</sequence>
<feature type="signal peptide" evidence="2">
    <location>
        <begin position="1"/>
        <end position="19"/>
    </location>
</feature>
<dbReference type="AlphaFoldDB" id="A0AAD5HB62"/>
<keyword evidence="4" id="KW-1185">Reference proteome</keyword>
<evidence type="ECO:0000313" key="4">
    <source>
        <dbReference type="Proteomes" id="UP001206595"/>
    </source>
</evidence>
<reference evidence="3" key="2">
    <citation type="journal article" date="2022" name="Proc. Natl. Acad. Sci. U.S.A.">
        <title>Diploid-dominant life cycles characterize the early evolution of Fungi.</title>
        <authorList>
            <person name="Amses K.R."/>
            <person name="Simmons D.R."/>
            <person name="Longcore J.E."/>
            <person name="Mondo S.J."/>
            <person name="Seto K."/>
            <person name="Jeronimo G.H."/>
            <person name="Bonds A.E."/>
            <person name="Quandt C.A."/>
            <person name="Davis W.J."/>
            <person name="Chang Y."/>
            <person name="Federici B.A."/>
            <person name="Kuo A."/>
            <person name="LaButti K."/>
            <person name="Pangilinan J."/>
            <person name="Andreopoulos W."/>
            <person name="Tritt A."/>
            <person name="Riley R."/>
            <person name="Hundley H."/>
            <person name="Johnson J."/>
            <person name="Lipzen A."/>
            <person name="Barry K."/>
            <person name="Lang B.F."/>
            <person name="Cuomo C.A."/>
            <person name="Buchler N.E."/>
            <person name="Grigoriev I.V."/>
            <person name="Spatafora J.W."/>
            <person name="Stajich J.E."/>
            <person name="James T.Y."/>
        </authorList>
    </citation>
    <scope>NUCLEOTIDE SEQUENCE</scope>
    <source>
        <strain evidence="3">AG</strain>
    </source>
</reference>